<evidence type="ECO:0000256" key="4">
    <source>
        <dbReference type="PROSITE-ProRule" id="PRU00433"/>
    </source>
</evidence>
<evidence type="ECO:0000259" key="6">
    <source>
        <dbReference type="PROSITE" id="PS51007"/>
    </source>
</evidence>
<comment type="caution">
    <text evidence="7">The sequence shown here is derived from an EMBL/GenBank/DDBJ whole genome shotgun (WGS) entry which is preliminary data.</text>
</comment>
<dbReference type="EMBL" id="DSBW01000069">
    <property type="protein sequence ID" value="HED30645.1"/>
    <property type="molecule type" value="Genomic_DNA"/>
</dbReference>
<dbReference type="Pfam" id="PF13442">
    <property type="entry name" value="Cytochrome_CBB3"/>
    <property type="match status" value="1"/>
</dbReference>
<dbReference type="GO" id="GO:0009055">
    <property type="term" value="F:electron transfer activity"/>
    <property type="evidence" value="ECO:0007669"/>
    <property type="project" value="InterPro"/>
</dbReference>
<dbReference type="SUPFAM" id="SSF46626">
    <property type="entry name" value="Cytochrome c"/>
    <property type="match status" value="1"/>
</dbReference>
<evidence type="ECO:0000256" key="1">
    <source>
        <dbReference type="ARBA" id="ARBA00022617"/>
    </source>
</evidence>
<keyword evidence="3 4" id="KW-0408">Iron</keyword>
<dbReference type="InterPro" id="IPR009056">
    <property type="entry name" value="Cyt_c-like_dom"/>
</dbReference>
<protein>
    <submittedName>
        <fullName evidence="7">C-type cytochrome</fullName>
    </submittedName>
</protein>
<keyword evidence="2 4" id="KW-0479">Metal-binding</keyword>
<dbReference type="AlphaFoldDB" id="A0A831SR22"/>
<dbReference type="InterPro" id="IPR036909">
    <property type="entry name" value="Cyt_c-like_dom_sf"/>
</dbReference>
<evidence type="ECO:0000256" key="2">
    <source>
        <dbReference type="ARBA" id="ARBA00022723"/>
    </source>
</evidence>
<accession>A0A831SR22</accession>
<feature type="signal peptide" evidence="5">
    <location>
        <begin position="1"/>
        <end position="24"/>
    </location>
</feature>
<dbReference type="GO" id="GO:0046872">
    <property type="term" value="F:metal ion binding"/>
    <property type="evidence" value="ECO:0007669"/>
    <property type="project" value="UniProtKB-KW"/>
</dbReference>
<feature type="domain" description="Cytochrome c" evidence="6">
    <location>
        <begin position="31"/>
        <end position="127"/>
    </location>
</feature>
<dbReference type="Gene3D" id="1.10.760.10">
    <property type="entry name" value="Cytochrome c-like domain"/>
    <property type="match status" value="1"/>
</dbReference>
<name>A0A831SR22_PROAE</name>
<proteinExistence type="predicted"/>
<reference evidence="7" key="1">
    <citation type="journal article" date="2020" name="mSystems">
        <title>Genome- and Community-Level Interaction Insights into Carbon Utilization and Element Cycling Functions of Hydrothermarchaeota in Hydrothermal Sediment.</title>
        <authorList>
            <person name="Zhou Z."/>
            <person name="Liu Y."/>
            <person name="Xu W."/>
            <person name="Pan J."/>
            <person name="Luo Z.H."/>
            <person name="Li M."/>
        </authorList>
    </citation>
    <scope>NUCLEOTIDE SEQUENCE [LARGE SCALE GENOMIC DNA]</scope>
    <source>
        <strain evidence="7">SpSt-1181</strain>
    </source>
</reference>
<evidence type="ECO:0000256" key="5">
    <source>
        <dbReference type="SAM" id="SignalP"/>
    </source>
</evidence>
<dbReference type="GO" id="GO:0020037">
    <property type="term" value="F:heme binding"/>
    <property type="evidence" value="ECO:0007669"/>
    <property type="project" value="InterPro"/>
</dbReference>
<keyword evidence="5" id="KW-0732">Signal</keyword>
<evidence type="ECO:0000256" key="3">
    <source>
        <dbReference type="ARBA" id="ARBA00023004"/>
    </source>
</evidence>
<evidence type="ECO:0000313" key="7">
    <source>
        <dbReference type="EMBL" id="HED30645.1"/>
    </source>
</evidence>
<gene>
    <name evidence="7" type="ORF">ENN50_02920</name>
</gene>
<keyword evidence="1 4" id="KW-0349">Heme</keyword>
<organism evidence="7">
    <name type="scientific">Prosthecochloris aestuarii</name>
    <dbReference type="NCBI Taxonomy" id="1102"/>
    <lineage>
        <taxon>Bacteria</taxon>
        <taxon>Pseudomonadati</taxon>
        <taxon>Chlorobiota</taxon>
        <taxon>Chlorobiia</taxon>
        <taxon>Chlorobiales</taxon>
        <taxon>Chlorobiaceae</taxon>
        <taxon>Prosthecochloris</taxon>
    </lineage>
</organism>
<sequence length="137" mass="14808">MDRISKALYGMLFFCITLPGPVTALEATGPGAVPDGKVIYEQNCRSCHAMKPPATSAPPIVALASRYRTAYSTRDEAVEAMTGFMKAPTEKQALLGRGAIKRFGLMPAMTISDAELNAVSGWLWDQYDPGFDTGKCR</sequence>
<dbReference type="PROSITE" id="PS51007">
    <property type="entry name" value="CYTC"/>
    <property type="match status" value="1"/>
</dbReference>
<feature type="chain" id="PRO_5032965990" evidence="5">
    <location>
        <begin position="25"/>
        <end position="137"/>
    </location>
</feature>
<dbReference type="Proteomes" id="UP000886335">
    <property type="component" value="Unassembled WGS sequence"/>
</dbReference>